<dbReference type="AlphaFoldDB" id="A0A848QK95"/>
<dbReference type="RefSeq" id="WP_170010322.1">
    <property type="nucleotide sequence ID" value="NZ_JABCRE010000002.1"/>
</dbReference>
<dbReference type="InterPro" id="IPR029021">
    <property type="entry name" value="Prot-tyrosine_phosphatase-like"/>
</dbReference>
<evidence type="ECO:0000313" key="1">
    <source>
        <dbReference type="EMBL" id="NMW31113.1"/>
    </source>
</evidence>
<comment type="caution">
    <text evidence="1">The sequence shown here is derived from an EMBL/GenBank/DDBJ whole genome shotgun (WGS) entry which is preliminary data.</text>
</comment>
<dbReference type="InterPro" id="IPR016130">
    <property type="entry name" value="Tyr_Pase_AS"/>
</dbReference>
<reference evidence="1 2" key="1">
    <citation type="submission" date="2020-04" db="EMBL/GenBank/DDBJ databases">
        <authorList>
            <person name="Liu A."/>
        </authorList>
    </citation>
    <scope>NUCLEOTIDE SEQUENCE [LARGE SCALE GENOMIC DNA]</scope>
    <source>
        <strain evidence="1 2">RZ02</strain>
    </source>
</reference>
<protein>
    <submittedName>
        <fullName evidence="1">Tyrosine-protein phosphatase</fullName>
    </submittedName>
</protein>
<organism evidence="1 2">
    <name type="scientific">Pontixanthobacter rizhaonensis</name>
    <dbReference type="NCBI Taxonomy" id="2730337"/>
    <lineage>
        <taxon>Bacteria</taxon>
        <taxon>Pseudomonadati</taxon>
        <taxon>Pseudomonadota</taxon>
        <taxon>Alphaproteobacteria</taxon>
        <taxon>Sphingomonadales</taxon>
        <taxon>Erythrobacteraceae</taxon>
        <taxon>Pontixanthobacter</taxon>
    </lineage>
</organism>
<dbReference type="PROSITE" id="PS00383">
    <property type="entry name" value="TYR_PHOSPHATASE_1"/>
    <property type="match status" value="1"/>
</dbReference>
<dbReference type="InterPro" id="IPR026893">
    <property type="entry name" value="Tyr/Ser_Pase_IphP-type"/>
</dbReference>
<dbReference type="Proteomes" id="UP000561181">
    <property type="component" value="Unassembled WGS sequence"/>
</dbReference>
<keyword evidence="2" id="KW-1185">Reference proteome</keyword>
<accession>A0A848QK95</accession>
<name>A0A848QK95_9SPHN</name>
<gene>
    <name evidence="1" type="ORF">HKD42_03465</name>
</gene>
<dbReference type="SUPFAM" id="SSF52799">
    <property type="entry name" value="(Phosphotyrosine protein) phosphatases II"/>
    <property type="match status" value="1"/>
</dbReference>
<evidence type="ECO:0000313" key="2">
    <source>
        <dbReference type="Proteomes" id="UP000561181"/>
    </source>
</evidence>
<sequence length="258" mass="28066">MTIDRVLPLSGVHNFRDYGGYTVQGGGQVKTGLLFRSGEHGKATNADLAVIDALDLRHVIDLRGNSERRANPCRRSDAFMAEVHFFDGETAGLAPHVEAAKDAIDVNAAHTAMERLYSQLPGRENLIWIFKRYFAALAEGDGASVVHCLAGKDRTGMAVDLLHHILGVHPDDAMEDYLLTNTAGDMDARVAAGAKAIRSKYGDIDEATIRVLMGVDARYLEASRAAVIAEHGTIDAFLADVLDVDHARQEALRRHLLV</sequence>
<dbReference type="EMBL" id="JABCRE010000002">
    <property type="protein sequence ID" value="NMW31113.1"/>
    <property type="molecule type" value="Genomic_DNA"/>
</dbReference>
<dbReference type="GO" id="GO:0004721">
    <property type="term" value="F:phosphoprotein phosphatase activity"/>
    <property type="evidence" value="ECO:0007669"/>
    <property type="project" value="InterPro"/>
</dbReference>
<dbReference type="Pfam" id="PF13350">
    <property type="entry name" value="Y_phosphatase3"/>
    <property type="match status" value="1"/>
</dbReference>
<proteinExistence type="predicted"/>
<dbReference type="Gene3D" id="3.90.190.10">
    <property type="entry name" value="Protein tyrosine phosphatase superfamily"/>
    <property type="match status" value="1"/>
</dbReference>